<keyword evidence="5" id="KW-1185">Reference proteome</keyword>
<dbReference type="Gene3D" id="3.90.550.10">
    <property type="entry name" value="Spore Coat Polysaccharide Biosynthesis Protein SpsA, Chain A"/>
    <property type="match status" value="1"/>
</dbReference>
<evidence type="ECO:0000256" key="1">
    <source>
        <dbReference type="ARBA" id="ARBA00022676"/>
    </source>
</evidence>
<proteinExistence type="predicted"/>
<dbReference type="PANTHER" id="PTHR13778">
    <property type="entry name" value="GLYCOSYLTRANSFERASE 8 DOMAIN-CONTAINING PROTEIN"/>
    <property type="match status" value="1"/>
</dbReference>
<evidence type="ECO:0000313" key="4">
    <source>
        <dbReference type="EMBL" id="RGK56339.1"/>
    </source>
</evidence>
<evidence type="ECO:0000313" key="5">
    <source>
        <dbReference type="Proteomes" id="UP000260862"/>
    </source>
</evidence>
<dbReference type="GO" id="GO:0046872">
    <property type="term" value="F:metal ion binding"/>
    <property type="evidence" value="ECO:0007669"/>
    <property type="project" value="UniProtKB-KW"/>
</dbReference>
<dbReference type="CDD" id="cd04194">
    <property type="entry name" value="GT8_A4GalT_like"/>
    <property type="match status" value="1"/>
</dbReference>
<evidence type="ECO:0000256" key="3">
    <source>
        <dbReference type="ARBA" id="ARBA00022723"/>
    </source>
</evidence>
<dbReference type="RefSeq" id="WP_117672249.1">
    <property type="nucleotide sequence ID" value="NZ_CABOGR010000011.1"/>
</dbReference>
<dbReference type="SUPFAM" id="SSF53448">
    <property type="entry name" value="Nucleotide-diphospho-sugar transferases"/>
    <property type="match status" value="1"/>
</dbReference>
<dbReference type="Proteomes" id="UP000260862">
    <property type="component" value="Unassembled WGS sequence"/>
</dbReference>
<dbReference type="InterPro" id="IPR002495">
    <property type="entry name" value="Glyco_trans_8"/>
</dbReference>
<keyword evidence="1" id="KW-0328">Glycosyltransferase</keyword>
<organism evidence="4 5">
    <name type="scientific">Phocaeicola plebeius</name>
    <dbReference type="NCBI Taxonomy" id="310297"/>
    <lineage>
        <taxon>Bacteria</taxon>
        <taxon>Pseudomonadati</taxon>
        <taxon>Bacteroidota</taxon>
        <taxon>Bacteroidia</taxon>
        <taxon>Bacteroidales</taxon>
        <taxon>Bacteroidaceae</taxon>
        <taxon>Phocaeicola</taxon>
    </lineage>
</organism>
<sequence length="317" mass="37520">MIPVICCFDKNMILPAKVCLFSLFENAKDKTNYDIFIICKVGEIPPEEKDSFNVLLKQYPQHRISFIEIKDFFKGAYEIRNITTTCYYRLLIPQLQKQINSINQTNYNAIIYLDVDTIIECDLSMLYNTSLKKEEWIGGICETPLYNQSNTDYLIKIGCNPSEYINSGVLIMDINKLNETDFHKKCAEHQQKQYICQDQDIINIVCKGHIKQLPLKYNYTTILYRLSISNQNFRKLKENEISDTKDSIIHYTGEKPWNGYCLRSYIWWYYFMKSPYANRETDLKNFLLVQSQFINNAPIRNLIQEISFRIKNKIRKV</sequence>
<evidence type="ECO:0000256" key="2">
    <source>
        <dbReference type="ARBA" id="ARBA00022679"/>
    </source>
</evidence>
<dbReference type="AlphaFoldDB" id="A0A3E4N323"/>
<protein>
    <submittedName>
        <fullName evidence="4">Glycosyltransferase family 8 protein</fullName>
    </submittedName>
</protein>
<dbReference type="Pfam" id="PF01501">
    <property type="entry name" value="Glyco_transf_8"/>
    <property type="match status" value="1"/>
</dbReference>
<name>A0A3E4N323_9BACT</name>
<dbReference type="InterPro" id="IPR050748">
    <property type="entry name" value="Glycosyltrans_8_dom-fam"/>
</dbReference>
<dbReference type="GO" id="GO:0016757">
    <property type="term" value="F:glycosyltransferase activity"/>
    <property type="evidence" value="ECO:0007669"/>
    <property type="project" value="UniProtKB-KW"/>
</dbReference>
<accession>A0A3E4N323</accession>
<reference evidence="4 5" key="1">
    <citation type="submission" date="2018-08" db="EMBL/GenBank/DDBJ databases">
        <title>A genome reference for cultivated species of the human gut microbiota.</title>
        <authorList>
            <person name="Zou Y."/>
            <person name="Xue W."/>
            <person name="Luo G."/>
        </authorList>
    </citation>
    <scope>NUCLEOTIDE SEQUENCE [LARGE SCALE GENOMIC DNA]</scope>
    <source>
        <strain evidence="4 5">TF10-3AC</strain>
    </source>
</reference>
<dbReference type="InterPro" id="IPR029044">
    <property type="entry name" value="Nucleotide-diphossugar_trans"/>
</dbReference>
<dbReference type="EMBL" id="QSQT01000011">
    <property type="protein sequence ID" value="RGK56339.1"/>
    <property type="molecule type" value="Genomic_DNA"/>
</dbReference>
<keyword evidence="2 4" id="KW-0808">Transferase</keyword>
<comment type="caution">
    <text evidence="4">The sequence shown here is derived from an EMBL/GenBank/DDBJ whole genome shotgun (WGS) entry which is preliminary data.</text>
</comment>
<gene>
    <name evidence="4" type="ORF">DXD04_07465</name>
</gene>
<keyword evidence="3" id="KW-0479">Metal-binding</keyword>
<dbReference type="PANTHER" id="PTHR13778:SF47">
    <property type="entry name" value="LIPOPOLYSACCHARIDE 1,3-GALACTOSYLTRANSFERASE"/>
    <property type="match status" value="1"/>
</dbReference>